<evidence type="ECO:0000256" key="3">
    <source>
        <dbReference type="ARBA" id="ARBA00019010"/>
    </source>
</evidence>
<evidence type="ECO:0000256" key="10">
    <source>
        <dbReference type="ARBA" id="ARBA00032441"/>
    </source>
</evidence>
<keyword evidence="12" id="KW-1185">Reference proteome</keyword>
<organism evidence="11 12">
    <name type="scientific">Povalibacter uvarum</name>
    <dbReference type="NCBI Taxonomy" id="732238"/>
    <lineage>
        <taxon>Bacteria</taxon>
        <taxon>Pseudomonadati</taxon>
        <taxon>Pseudomonadota</taxon>
        <taxon>Gammaproteobacteria</taxon>
        <taxon>Steroidobacterales</taxon>
        <taxon>Steroidobacteraceae</taxon>
        <taxon>Povalibacter</taxon>
    </lineage>
</organism>
<dbReference type="Proteomes" id="UP000588068">
    <property type="component" value="Unassembled WGS sequence"/>
</dbReference>
<evidence type="ECO:0000256" key="9">
    <source>
        <dbReference type="ARBA" id="ARBA00022842"/>
    </source>
</evidence>
<dbReference type="Gene3D" id="3.40.50.300">
    <property type="entry name" value="P-loop containing nucleotide triphosphate hydrolases"/>
    <property type="match status" value="1"/>
</dbReference>
<dbReference type="PANTHER" id="PTHR33540">
    <property type="entry name" value="TRNA THREONYLCARBAMOYLADENOSINE BIOSYNTHESIS PROTEIN TSAE"/>
    <property type="match status" value="1"/>
</dbReference>
<keyword evidence="4" id="KW-0963">Cytoplasm</keyword>
<dbReference type="GO" id="GO:0002949">
    <property type="term" value="P:tRNA threonylcarbamoyladenosine modification"/>
    <property type="evidence" value="ECO:0007669"/>
    <property type="project" value="InterPro"/>
</dbReference>
<comment type="similarity">
    <text evidence="2">Belongs to the TsaE family.</text>
</comment>
<evidence type="ECO:0000256" key="6">
    <source>
        <dbReference type="ARBA" id="ARBA00022723"/>
    </source>
</evidence>
<evidence type="ECO:0000256" key="4">
    <source>
        <dbReference type="ARBA" id="ARBA00022490"/>
    </source>
</evidence>
<evidence type="ECO:0000256" key="7">
    <source>
        <dbReference type="ARBA" id="ARBA00022741"/>
    </source>
</evidence>
<protein>
    <recommendedName>
        <fullName evidence="3">tRNA threonylcarbamoyladenosine biosynthesis protein TsaE</fullName>
    </recommendedName>
    <alternativeName>
        <fullName evidence="10">t(6)A37 threonylcarbamoyladenosine biosynthesis protein TsaE</fullName>
    </alternativeName>
</protein>
<accession>A0A841HGN2</accession>
<reference evidence="11 12" key="1">
    <citation type="submission" date="2020-08" db="EMBL/GenBank/DDBJ databases">
        <title>Genomic Encyclopedia of Type Strains, Phase IV (KMG-IV): sequencing the most valuable type-strain genomes for metagenomic binning, comparative biology and taxonomic classification.</title>
        <authorList>
            <person name="Goeker M."/>
        </authorList>
    </citation>
    <scope>NUCLEOTIDE SEQUENCE [LARGE SCALE GENOMIC DNA]</scope>
    <source>
        <strain evidence="11 12">DSM 26723</strain>
    </source>
</reference>
<dbReference type="RefSeq" id="WP_221303963.1">
    <property type="nucleotide sequence ID" value="NZ_JACHHZ010000001.1"/>
</dbReference>
<evidence type="ECO:0000256" key="1">
    <source>
        <dbReference type="ARBA" id="ARBA00004496"/>
    </source>
</evidence>
<keyword evidence="9" id="KW-0460">Magnesium</keyword>
<comment type="subcellular location">
    <subcellularLocation>
        <location evidence="1">Cytoplasm</location>
    </subcellularLocation>
</comment>
<gene>
    <name evidence="11" type="ORF">HNQ60_000304</name>
</gene>
<evidence type="ECO:0000256" key="8">
    <source>
        <dbReference type="ARBA" id="ARBA00022840"/>
    </source>
</evidence>
<dbReference type="InterPro" id="IPR027417">
    <property type="entry name" value="P-loop_NTPase"/>
</dbReference>
<dbReference type="InterPro" id="IPR003442">
    <property type="entry name" value="T6A_TsaE"/>
</dbReference>
<dbReference type="GO" id="GO:0005737">
    <property type="term" value="C:cytoplasm"/>
    <property type="evidence" value="ECO:0007669"/>
    <property type="project" value="UniProtKB-SubCell"/>
</dbReference>
<name>A0A841HGN2_9GAMM</name>
<dbReference type="Pfam" id="PF02367">
    <property type="entry name" value="TsaE"/>
    <property type="match status" value="1"/>
</dbReference>
<dbReference type="EMBL" id="JACHHZ010000001">
    <property type="protein sequence ID" value="MBB6091458.1"/>
    <property type="molecule type" value="Genomic_DNA"/>
</dbReference>
<proteinExistence type="inferred from homology"/>
<sequence length="167" mass="18030">MRQSNSTILKVADVQAMKALGRALGEALLMPSRQAIVVAIRGDLGAGKTTLVGGVLNGVGFKGNARSPTYTLIEPYETPQRHFYHLDLYRLADPREVEALGLRDLLTSDSALLIEWPERGEGVLPVADLAISIDYSAGDTREVSLAAQTAAGEEVLRKVLEVRSDSR</sequence>
<dbReference type="AlphaFoldDB" id="A0A841HGN2"/>
<comment type="caution">
    <text evidence="11">The sequence shown here is derived from an EMBL/GenBank/DDBJ whole genome shotgun (WGS) entry which is preliminary data.</text>
</comment>
<evidence type="ECO:0000256" key="5">
    <source>
        <dbReference type="ARBA" id="ARBA00022694"/>
    </source>
</evidence>
<keyword evidence="6" id="KW-0479">Metal-binding</keyword>
<keyword evidence="5" id="KW-0819">tRNA processing</keyword>
<evidence type="ECO:0000256" key="2">
    <source>
        <dbReference type="ARBA" id="ARBA00007599"/>
    </source>
</evidence>
<evidence type="ECO:0000313" key="12">
    <source>
        <dbReference type="Proteomes" id="UP000588068"/>
    </source>
</evidence>
<evidence type="ECO:0000313" key="11">
    <source>
        <dbReference type="EMBL" id="MBB6091458.1"/>
    </source>
</evidence>
<dbReference type="SUPFAM" id="SSF52540">
    <property type="entry name" value="P-loop containing nucleoside triphosphate hydrolases"/>
    <property type="match status" value="1"/>
</dbReference>
<dbReference type="NCBIfam" id="TIGR00150">
    <property type="entry name" value="T6A_YjeE"/>
    <property type="match status" value="1"/>
</dbReference>
<dbReference type="GO" id="GO:0046872">
    <property type="term" value="F:metal ion binding"/>
    <property type="evidence" value="ECO:0007669"/>
    <property type="project" value="UniProtKB-KW"/>
</dbReference>
<dbReference type="PANTHER" id="PTHR33540:SF2">
    <property type="entry name" value="TRNA THREONYLCARBAMOYLADENOSINE BIOSYNTHESIS PROTEIN TSAE"/>
    <property type="match status" value="1"/>
</dbReference>
<dbReference type="GO" id="GO:0005524">
    <property type="term" value="F:ATP binding"/>
    <property type="evidence" value="ECO:0007669"/>
    <property type="project" value="UniProtKB-KW"/>
</dbReference>
<keyword evidence="8" id="KW-0067">ATP-binding</keyword>
<keyword evidence="7" id="KW-0547">Nucleotide-binding</keyword>